<comment type="caution">
    <text evidence="2">The sequence shown here is derived from an EMBL/GenBank/DDBJ whole genome shotgun (WGS) entry which is preliminary data.</text>
</comment>
<dbReference type="EMBL" id="AWXZ01000040">
    <property type="protein sequence ID" value="ESR22808.1"/>
    <property type="molecule type" value="Genomic_DNA"/>
</dbReference>
<keyword evidence="1" id="KW-0732">Signal</keyword>
<dbReference type="RefSeq" id="WP_023434054.1">
    <property type="nucleotide sequence ID" value="NZ_AWXZ01000040.1"/>
</dbReference>
<sequence length="90" mass="9393">MKRLIRRLICVAPLPVLLAAAAPPELPPSLFVQASGSCAHAAAEAARQGGEVIGSPQLTNRGGQQVCVVTILIRKPGSPPVRRQIVVPAR</sequence>
<feature type="chain" id="PRO_5004728272" description="Secreted protein" evidence="1">
    <location>
        <begin position="22"/>
        <end position="90"/>
    </location>
</feature>
<accession>V4T896</accession>
<dbReference type="Proteomes" id="UP000017819">
    <property type="component" value="Unassembled WGS sequence"/>
</dbReference>
<organism evidence="2 3">
    <name type="scientific">Lutibaculum baratangense AMV1</name>
    <dbReference type="NCBI Taxonomy" id="631454"/>
    <lineage>
        <taxon>Bacteria</taxon>
        <taxon>Pseudomonadati</taxon>
        <taxon>Pseudomonadota</taxon>
        <taxon>Alphaproteobacteria</taxon>
        <taxon>Hyphomicrobiales</taxon>
        <taxon>Tepidamorphaceae</taxon>
        <taxon>Lutibaculum</taxon>
    </lineage>
</organism>
<evidence type="ECO:0000313" key="2">
    <source>
        <dbReference type="EMBL" id="ESR22808.1"/>
    </source>
</evidence>
<protein>
    <recommendedName>
        <fullName evidence="4">Secreted protein</fullName>
    </recommendedName>
</protein>
<reference evidence="2 3" key="1">
    <citation type="journal article" date="2014" name="Genome Announc.">
        <title>Draft Genome Sequence of Lutibaculum baratangense Strain AMV1T, Isolated from a Mud Volcano in Andamans, India.</title>
        <authorList>
            <person name="Singh A."/>
            <person name="Sreenivas A."/>
            <person name="Sathyanarayana Reddy G."/>
            <person name="Pinnaka A.K."/>
            <person name="Shivaji S."/>
        </authorList>
    </citation>
    <scope>NUCLEOTIDE SEQUENCE [LARGE SCALE GENOMIC DNA]</scope>
    <source>
        <strain evidence="2 3">AMV1</strain>
    </source>
</reference>
<evidence type="ECO:0000256" key="1">
    <source>
        <dbReference type="SAM" id="SignalP"/>
    </source>
</evidence>
<keyword evidence="3" id="KW-1185">Reference proteome</keyword>
<name>V4T896_9HYPH</name>
<proteinExistence type="predicted"/>
<feature type="signal peptide" evidence="1">
    <location>
        <begin position="1"/>
        <end position="21"/>
    </location>
</feature>
<dbReference type="STRING" id="631454.N177_3945"/>
<dbReference type="AlphaFoldDB" id="V4T896"/>
<evidence type="ECO:0000313" key="3">
    <source>
        <dbReference type="Proteomes" id="UP000017819"/>
    </source>
</evidence>
<evidence type="ECO:0008006" key="4">
    <source>
        <dbReference type="Google" id="ProtNLM"/>
    </source>
</evidence>
<gene>
    <name evidence="2" type="ORF">N177_3945</name>
</gene>